<feature type="domain" description="DUF1990" evidence="1">
    <location>
        <begin position="38"/>
        <end position="193"/>
    </location>
</feature>
<gene>
    <name evidence="2" type="ORF">GCM10010387_34610</name>
</gene>
<protein>
    <submittedName>
        <fullName evidence="2">DUF1990 domain-containing protein</fullName>
    </submittedName>
</protein>
<accession>A0A918Q862</accession>
<proteinExistence type="predicted"/>
<dbReference type="RefSeq" id="WP_190123993.1">
    <property type="nucleotide sequence ID" value="NZ_BMWG01000009.1"/>
</dbReference>
<evidence type="ECO:0000313" key="3">
    <source>
        <dbReference type="Proteomes" id="UP000630936"/>
    </source>
</evidence>
<evidence type="ECO:0000259" key="1">
    <source>
        <dbReference type="Pfam" id="PF09348"/>
    </source>
</evidence>
<dbReference type="PANTHER" id="PTHR34202">
    <property type="entry name" value="UPF0548 PROTEIN"/>
    <property type="match status" value="1"/>
</dbReference>
<dbReference type="PANTHER" id="PTHR34202:SF1">
    <property type="entry name" value="UPF0548 PROTEIN"/>
    <property type="match status" value="1"/>
</dbReference>
<dbReference type="Pfam" id="PF09348">
    <property type="entry name" value="DUF1990"/>
    <property type="match status" value="1"/>
</dbReference>
<evidence type="ECO:0000313" key="2">
    <source>
        <dbReference type="EMBL" id="GGZ37522.1"/>
    </source>
</evidence>
<dbReference type="InterPro" id="IPR018960">
    <property type="entry name" value="DUF1990"/>
</dbReference>
<reference evidence="2" key="1">
    <citation type="journal article" date="2014" name="Int. J. Syst. Evol. Microbiol.">
        <title>Complete genome sequence of Corynebacterium casei LMG S-19264T (=DSM 44701T), isolated from a smear-ripened cheese.</title>
        <authorList>
            <consortium name="US DOE Joint Genome Institute (JGI-PGF)"/>
            <person name="Walter F."/>
            <person name="Albersmeier A."/>
            <person name="Kalinowski J."/>
            <person name="Ruckert C."/>
        </authorList>
    </citation>
    <scope>NUCLEOTIDE SEQUENCE</scope>
    <source>
        <strain evidence="2">JCM 4988</strain>
    </source>
</reference>
<keyword evidence="3" id="KW-1185">Reference proteome</keyword>
<comment type="caution">
    <text evidence="2">The sequence shown here is derived from an EMBL/GenBank/DDBJ whole genome shotgun (WGS) entry which is preliminary data.</text>
</comment>
<dbReference type="EMBL" id="BMWG01000009">
    <property type="protein sequence ID" value="GGZ37522.1"/>
    <property type="molecule type" value="Genomic_DNA"/>
</dbReference>
<dbReference type="Proteomes" id="UP000630936">
    <property type="component" value="Unassembled WGS sequence"/>
</dbReference>
<organism evidence="2 3">
    <name type="scientific">Streptomyces inusitatus</name>
    <dbReference type="NCBI Taxonomy" id="68221"/>
    <lineage>
        <taxon>Bacteria</taxon>
        <taxon>Bacillati</taxon>
        <taxon>Actinomycetota</taxon>
        <taxon>Actinomycetes</taxon>
        <taxon>Kitasatosporales</taxon>
        <taxon>Streptomycetaceae</taxon>
        <taxon>Streptomyces</taxon>
    </lineage>
</organism>
<sequence length="213" mass="22923">MSVLVSLIGRAVRSGVGAAVGPVCPSAGRPSPVRRALSYREIGATRSGPLPDGYAHLRLTAPMGHGRAVFEAAGAAVLDWRMHRLSGIRLRASSERADPGVRVELSVGAGPLRLGGRCEVVWAVDDDRRAGFGYGTLTGHPECGEESFVVELRDDGSVWFTVTAFSRPARRYSRAAGPLVPLFQRWYARRLGRTVRRIAAHPDTGGDGVVRRQ</sequence>
<dbReference type="AlphaFoldDB" id="A0A918Q862"/>
<reference evidence="2" key="2">
    <citation type="submission" date="2020-09" db="EMBL/GenBank/DDBJ databases">
        <authorList>
            <person name="Sun Q."/>
            <person name="Ohkuma M."/>
        </authorList>
    </citation>
    <scope>NUCLEOTIDE SEQUENCE</scope>
    <source>
        <strain evidence="2">JCM 4988</strain>
    </source>
</reference>
<name>A0A918Q862_9ACTN</name>